<accession>A0A2P7S0Q5</accession>
<evidence type="ECO:0000256" key="1">
    <source>
        <dbReference type="ARBA" id="ARBA00023002"/>
    </source>
</evidence>
<dbReference type="EMBL" id="PXYL01000020">
    <property type="protein sequence ID" value="PSJ56048.1"/>
    <property type="molecule type" value="Genomic_DNA"/>
</dbReference>
<dbReference type="InterPro" id="IPR006076">
    <property type="entry name" value="FAD-dep_OxRdtase"/>
</dbReference>
<keyword evidence="4" id="KW-1185">Reference proteome</keyword>
<evidence type="ECO:0000259" key="2">
    <source>
        <dbReference type="Pfam" id="PF01266"/>
    </source>
</evidence>
<dbReference type="Gene3D" id="3.30.9.10">
    <property type="entry name" value="D-Amino Acid Oxidase, subunit A, domain 2"/>
    <property type="match status" value="1"/>
</dbReference>
<evidence type="ECO:0000313" key="3">
    <source>
        <dbReference type="EMBL" id="PSJ56048.1"/>
    </source>
</evidence>
<dbReference type="SUPFAM" id="SSF51905">
    <property type="entry name" value="FAD/NAD(P)-binding domain"/>
    <property type="match status" value="1"/>
</dbReference>
<proteinExistence type="predicted"/>
<dbReference type="Proteomes" id="UP000240653">
    <property type="component" value="Unassembled WGS sequence"/>
</dbReference>
<dbReference type="Pfam" id="PF01266">
    <property type="entry name" value="DAO"/>
    <property type="match status" value="1"/>
</dbReference>
<dbReference type="Gene3D" id="3.50.50.60">
    <property type="entry name" value="FAD/NAD(P)-binding domain"/>
    <property type="match status" value="1"/>
</dbReference>
<dbReference type="InterPro" id="IPR036188">
    <property type="entry name" value="FAD/NAD-bd_sf"/>
</dbReference>
<keyword evidence="1" id="KW-0560">Oxidoreductase</keyword>
<dbReference type="RefSeq" id="WP_106726779.1">
    <property type="nucleotide sequence ID" value="NZ_PXYL01000020.1"/>
</dbReference>
<dbReference type="AlphaFoldDB" id="A0A2P7S0Q5"/>
<comment type="caution">
    <text evidence="3">The sequence shown here is derived from an EMBL/GenBank/DDBJ whole genome shotgun (WGS) entry which is preliminary data.</text>
</comment>
<sequence>MQIDPRSHGLWEKTAPKAPLTSILNESVSADVVIVGGGFTGFSTALHLAKLNVTSIVLEAVEIGFGGSGRNVGLVNAGLWIMPDDVLGILGQKHGERCLKALSDAPKLVRDVVDEEEIPCELVRNGTLHLAANSNGLSELKDRYAQWSARGVSVELLDGGEAERRTGSSAYCGALFDPRAGTIQPLAYVRGLAKAAIKKGIKAYTQSPVIAAERSGAGWLVRTRAGSVAAKWVVVATDAYSVGPWEIVRDEQVHLPYFNFATAPLSDNLQRTILPGREGCWDTKDILSSFRMDQQGRLVFGSVGALRNTGRSVHRAWAKRSLKQLFPQLGDVEFEAEWYGKIGMTTDAAPRFHRLDEHVVGFSGYNGRGIAPGTAFGKLLASYVAGQIDEEDLPLPVTEAKAQSLRTVKEAYYEVGAQVAHMAGARF</sequence>
<reference evidence="3 4" key="1">
    <citation type="submission" date="2018-03" db="EMBL/GenBank/DDBJ databases">
        <title>The draft genome of Mesorhizobium soli JCM 19897.</title>
        <authorList>
            <person name="Li L."/>
            <person name="Liu L."/>
            <person name="Liang L."/>
            <person name="Wang T."/>
            <person name="Zhang X."/>
        </authorList>
    </citation>
    <scope>NUCLEOTIDE SEQUENCE [LARGE SCALE GENOMIC DNA]</scope>
    <source>
        <strain evidence="3 4">JCM 19897</strain>
    </source>
</reference>
<feature type="domain" description="FAD dependent oxidoreductase" evidence="2">
    <location>
        <begin position="31"/>
        <end position="382"/>
    </location>
</feature>
<evidence type="ECO:0000313" key="4">
    <source>
        <dbReference type="Proteomes" id="UP000240653"/>
    </source>
</evidence>
<organism evidence="3 4">
    <name type="scientific">Pseudaminobacter soli</name>
    <name type="common">ex Li et al. 2025</name>
    <dbReference type="NCBI Taxonomy" id="1295366"/>
    <lineage>
        <taxon>Bacteria</taxon>
        <taxon>Pseudomonadati</taxon>
        <taxon>Pseudomonadota</taxon>
        <taxon>Alphaproteobacteria</taxon>
        <taxon>Hyphomicrobiales</taxon>
        <taxon>Phyllobacteriaceae</taxon>
        <taxon>Pseudaminobacter</taxon>
    </lineage>
</organism>
<dbReference type="OrthoDB" id="9814969at2"/>
<dbReference type="GO" id="GO:0005737">
    <property type="term" value="C:cytoplasm"/>
    <property type="evidence" value="ECO:0007669"/>
    <property type="project" value="TreeGrafter"/>
</dbReference>
<dbReference type="PANTHER" id="PTHR13847">
    <property type="entry name" value="SARCOSINE DEHYDROGENASE-RELATED"/>
    <property type="match status" value="1"/>
</dbReference>
<protein>
    <submittedName>
        <fullName evidence="3">FAD-dependent oxidoreductase</fullName>
    </submittedName>
</protein>
<dbReference type="PANTHER" id="PTHR13847:SF275">
    <property type="entry name" value="GAMMA-GLUTAMYLPUTRESCINE OXIDOREDUCTASE"/>
    <property type="match status" value="1"/>
</dbReference>
<dbReference type="GO" id="GO:0016491">
    <property type="term" value="F:oxidoreductase activity"/>
    <property type="evidence" value="ECO:0007669"/>
    <property type="project" value="UniProtKB-KW"/>
</dbReference>
<name>A0A2P7S0Q5_9HYPH</name>
<gene>
    <name evidence="3" type="ORF">C7I85_25295</name>
</gene>